<dbReference type="GO" id="GO:0035091">
    <property type="term" value="F:phosphatidylinositol binding"/>
    <property type="evidence" value="ECO:0007669"/>
    <property type="project" value="InterPro"/>
</dbReference>
<dbReference type="PANTHER" id="PTHR12431:SF19">
    <property type="entry name" value="SORTING NEXIN-27"/>
    <property type="match status" value="1"/>
</dbReference>
<dbReference type="GO" id="GO:0006886">
    <property type="term" value="P:intracellular protein transport"/>
    <property type="evidence" value="ECO:0007669"/>
    <property type="project" value="TreeGrafter"/>
</dbReference>
<protein>
    <recommendedName>
        <fullName evidence="1">PX domain-containing protein</fullName>
    </recommendedName>
</protein>
<evidence type="ECO:0000313" key="2">
    <source>
        <dbReference type="EMBL" id="CAF4389842.1"/>
    </source>
</evidence>
<evidence type="ECO:0000313" key="3">
    <source>
        <dbReference type="Proteomes" id="UP000663868"/>
    </source>
</evidence>
<dbReference type="GO" id="GO:0005769">
    <property type="term" value="C:early endosome"/>
    <property type="evidence" value="ECO:0007669"/>
    <property type="project" value="TreeGrafter"/>
</dbReference>
<accession>A0A820NJ64</accession>
<dbReference type="EMBL" id="CAJOBB010023039">
    <property type="protein sequence ID" value="CAF4389842.1"/>
    <property type="molecule type" value="Genomic_DNA"/>
</dbReference>
<evidence type="ECO:0000259" key="1">
    <source>
        <dbReference type="PROSITE" id="PS50195"/>
    </source>
</evidence>
<dbReference type="InterPro" id="IPR001683">
    <property type="entry name" value="PX_dom"/>
</dbReference>
<dbReference type="PANTHER" id="PTHR12431">
    <property type="entry name" value="SORTING NEXIN 17 AND 27"/>
    <property type="match status" value="1"/>
</dbReference>
<comment type="caution">
    <text evidence="2">The sequence shown here is derived from an EMBL/GenBank/DDBJ whole genome shotgun (WGS) entry which is preliminary data.</text>
</comment>
<dbReference type="SUPFAM" id="SSF64268">
    <property type="entry name" value="PX domain"/>
    <property type="match status" value="1"/>
</dbReference>
<dbReference type="Pfam" id="PF00787">
    <property type="entry name" value="PX"/>
    <property type="match status" value="1"/>
</dbReference>
<dbReference type="Proteomes" id="UP000663868">
    <property type="component" value="Unassembled WGS sequence"/>
</dbReference>
<feature type="domain" description="PX" evidence="1">
    <location>
        <begin position="41"/>
        <end position="129"/>
    </location>
</feature>
<gene>
    <name evidence="2" type="ORF">KXQ929_LOCUS50395</name>
</gene>
<proteinExistence type="predicted"/>
<reference evidence="2" key="1">
    <citation type="submission" date="2021-02" db="EMBL/GenBank/DDBJ databases">
        <authorList>
            <person name="Nowell W R."/>
        </authorList>
    </citation>
    <scope>NUCLEOTIDE SEQUENCE</scope>
</reference>
<name>A0A820NJ64_9BILA</name>
<sequence>DLIKHSTDELNLVVIASTGEDRRINMYSGEDSSGSSNDYTERRSLAITIPDYSLIEIHGEKFYVFNVYIAGRHLCSRRYREFDSLHQLLKQEYPDFPFSPLPKKWPFKLSDQQLDTRRRGLEQYIEKSK</sequence>
<organism evidence="2 3">
    <name type="scientific">Adineta steineri</name>
    <dbReference type="NCBI Taxonomy" id="433720"/>
    <lineage>
        <taxon>Eukaryota</taxon>
        <taxon>Metazoa</taxon>
        <taxon>Spiralia</taxon>
        <taxon>Gnathifera</taxon>
        <taxon>Rotifera</taxon>
        <taxon>Eurotatoria</taxon>
        <taxon>Bdelloidea</taxon>
        <taxon>Adinetida</taxon>
        <taxon>Adinetidae</taxon>
        <taxon>Adineta</taxon>
    </lineage>
</organism>
<feature type="non-terminal residue" evidence="2">
    <location>
        <position position="1"/>
    </location>
</feature>
<dbReference type="InterPro" id="IPR036871">
    <property type="entry name" value="PX_dom_sf"/>
</dbReference>
<dbReference type="AlphaFoldDB" id="A0A820NJ64"/>
<dbReference type="Gene3D" id="3.30.1520.10">
    <property type="entry name" value="Phox-like domain"/>
    <property type="match status" value="1"/>
</dbReference>
<dbReference type="PROSITE" id="PS50195">
    <property type="entry name" value="PX"/>
    <property type="match status" value="1"/>
</dbReference>
<dbReference type="GO" id="GO:0032456">
    <property type="term" value="P:endocytic recycling"/>
    <property type="evidence" value="ECO:0007669"/>
    <property type="project" value="TreeGrafter"/>
</dbReference>